<feature type="compositionally biased region" description="Polar residues" evidence="2">
    <location>
        <begin position="64"/>
        <end position="74"/>
    </location>
</feature>
<protein>
    <submittedName>
        <fullName evidence="3">Uncharacterized protein</fullName>
    </submittedName>
</protein>
<feature type="region of interest" description="Disordered" evidence="2">
    <location>
        <begin position="133"/>
        <end position="287"/>
    </location>
</feature>
<feature type="coiled-coil region" evidence="1">
    <location>
        <begin position="292"/>
        <end position="319"/>
    </location>
</feature>
<sequence>MDTPTLSSRAPKRRKTSPSKSVPPENTTTPRASFLSPTRASLSRFNPSLLPRPTSAGNAIARRNPQTAPQTPDTTNAFLTTGQDALNFIMGSIGGTMQQVLSSTRQQPQNSMIPTVLTGDETDEQMAAIRAANKARKQIEKRQEEAEDRQRRASERRSMVPIEQARGDSEDGFDAPEMESALPEVDDVYDEDDLPDTPEQIRRQLELDSSPPRELPFSSPSRRRRRLPTARRELPERPAQIAKEARPPDSDTAEPEPENDHVPEIETLPEMDPQAYSVQQKMPETTAKEVEKGILEKELRLLQDEVQRYRRHVDRLDSERDEDVEDLVQLINSSKPGAPHVDRKPTPLSSLLTSFLPFSIPGQQSEPPLDQDKAIPSHLPVPQSDPMPLLTLFTPLKFTSIISPPSNSASRDDILQTHHIALKGPASLLSCDLDLTISSSTEEGEAPRVGSLVLSNISPWASVEVGPFLQKRAAEGDINTIGYALARYWDISMKRAQCWSRCCKEFRYLLALSKELQSTIEEEEVSTLDIAKPSKRELLPHLGRQFLSFETKSVVLRIEWKLCFDWTGEVESIVSAKAALPRVWHEADTSDSLEKIETTFDILVAERGVFDAVRIIIGLLFQDDE</sequence>
<reference evidence="3 4" key="1">
    <citation type="submission" date="2019-11" db="EMBL/GenBank/DDBJ databases">
        <title>Venturia inaequalis Genome Resource.</title>
        <authorList>
            <person name="Lichtner F.J."/>
        </authorList>
    </citation>
    <scope>NUCLEOTIDE SEQUENCE [LARGE SCALE GENOMIC DNA]</scope>
    <source>
        <strain evidence="3">Bline_iso_100314</strain>
    </source>
</reference>
<evidence type="ECO:0000313" key="4">
    <source>
        <dbReference type="Proteomes" id="UP000433883"/>
    </source>
</evidence>
<feature type="region of interest" description="Disordered" evidence="2">
    <location>
        <begin position="1"/>
        <end position="74"/>
    </location>
</feature>
<dbReference type="EMBL" id="WNWQ01000304">
    <property type="protein sequence ID" value="KAE9971105.1"/>
    <property type="molecule type" value="Genomic_DNA"/>
</dbReference>
<feature type="compositionally biased region" description="Basic and acidic residues" evidence="2">
    <location>
        <begin position="137"/>
        <end position="158"/>
    </location>
</feature>
<name>A0A8H3UJC3_VENIN</name>
<comment type="caution">
    <text evidence="3">The sequence shown here is derived from an EMBL/GenBank/DDBJ whole genome shotgun (WGS) entry which is preliminary data.</text>
</comment>
<gene>
    <name evidence="3" type="ORF">BLS_004618</name>
</gene>
<feature type="compositionally biased region" description="Acidic residues" evidence="2">
    <location>
        <begin position="184"/>
        <end position="196"/>
    </location>
</feature>
<proteinExistence type="predicted"/>
<feature type="compositionally biased region" description="Polar residues" evidence="2">
    <location>
        <begin position="18"/>
        <end position="46"/>
    </location>
</feature>
<feature type="compositionally biased region" description="Low complexity" evidence="2">
    <location>
        <begin position="209"/>
        <end position="220"/>
    </location>
</feature>
<evidence type="ECO:0000256" key="1">
    <source>
        <dbReference type="SAM" id="Coils"/>
    </source>
</evidence>
<evidence type="ECO:0000313" key="3">
    <source>
        <dbReference type="EMBL" id="KAE9971105.1"/>
    </source>
</evidence>
<evidence type="ECO:0000256" key="2">
    <source>
        <dbReference type="SAM" id="MobiDB-lite"/>
    </source>
</evidence>
<dbReference type="Proteomes" id="UP000433883">
    <property type="component" value="Unassembled WGS sequence"/>
</dbReference>
<accession>A0A8H3UJC3</accession>
<dbReference type="AlphaFoldDB" id="A0A8H3UJC3"/>
<organism evidence="3 4">
    <name type="scientific">Venturia inaequalis</name>
    <name type="common">Apple scab fungus</name>
    <dbReference type="NCBI Taxonomy" id="5025"/>
    <lineage>
        <taxon>Eukaryota</taxon>
        <taxon>Fungi</taxon>
        <taxon>Dikarya</taxon>
        <taxon>Ascomycota</taxon>
        <taxon>Pezizomycotina</taxon>
        <taxon>Dothideomycetes</taxon>
        <taxon>Pleosporomycetidae</taxon>
        <taxon>Venturiales</taxon>
        <taxon>Venturiaceae</taxon>
        <taxon>Venturia</taxon>
    </lineage>
</organism>
<keyword evidence="1" id="KW-0175">Coiled coil</keyword>